<dbReference type="Proteomes" id="UP001150581">
    <property type="component" value="Unassembled WGS sequence"/>
</dbReference>
<proteinExistence type="predicted"/>
<organism evidence="1 2">
    <name type="scientific">Kickxella alabastrina</name>
    <dbReference type="NCBI Taxonomy" id="61397"/>
    <lineage>
        <taxon>Eukaryota</taxon>
        <taxon>Fungi</taxon>
        <taxon>Fungi incertae sedis</taxon>
        <taxon>Zoopagomycota</taxon>
        <taxon>Kickxellomycotina</taxon>
        <taxon>Kickxellomycetes</taxon>
        <taxon>Kickxellales</taxon>
        <taxon>Kickxellaceae</taxon>
        <taxon>Kickxella</taxon>
    </lineage>
</organism>
<feature type="non-terminal residue" evidence="1">
    <location>
        <position position="1"/>
    </location>
</feature>
<gene>
    <name evidence="1" type="ORF">LPJ66_006696</name>
</gene>
<dbReference type="EMBL" id="JANBPG010001092">
    <property type="protein sequence ID" value="KAJ1891837.1"/>
    <property type="molecule type" value="Genomic_DNA"/>
</dbReference>
<evidence type="ECO:0000313" key="1">
    <source>
        <dbReference type="EMBL" id="KAJ1891837.1"/>
    </source>
</evidence>
<evidence type="ECO:0000313" key="2">
    <source>
        <dbReference type="Proteomes" id="UP001150581"/>
    </source>
</evidence>
<comment type="caution">
    <text evidence="1">The sequence shown here is derived from an EMBL/GenBank/DDBJ whole genome shotgun (WGS) entry which is preliminary data.</text>
</comment>
<protein>
    <submittedName>
        <fullName evidence="1">Uncharacterized protein</fullName>
    </submittedName>
</protein>
<accession>A0ACC1IEX5</accession>
<name>A0ACC1IEX5_9FUNG</name>
<reference evidence="1" key="1">
    <citation type="submission" date="2022-07" db="EMBL/GenBank/DDBJ databases">
        <title>Phylogenomic reconstructions and comparative analyses of Kickxellomycotina fungi.</title>
        <authorList>
            <person name="Reynolds N.K."/>
            <person name="Stajich J.E."/>
            <person name="Barry K."/>
            <person name="Grigoriev I.V."/>
            <person name="Crous P."/>
            <person name="Smith M.E."/>
        </authorList>
    </citation>
    <scope>NUCLEOTIDE SEQUENCE</scope>
    <source>
        <strain evidence="1">Benny 63K</strain>
    </source>
</reference>
<keyword evidence="2" id="KW-1185">Reference proteome</keyword>
<sequence>SLTFENGSAYRGHRAVVSPAFRRSWPTTLFEKPLVELMDVIERESDRPTDVLSVFRRATLDVLGHVIMGYNFEALRNPGNKQNAMYDSLLGAMLHPVYNMFPWLDLFPIGERARQWGYLNIFHSFIDGIVNERLAEMEKMQSLTENERNNANLLTLLLESYIMSKSGKVLDERGKPVTPLTKEQLRDNIALFYVAGYDTTANSLSYVMMELARYPEIQNKARDIVIGVMGDDMHAYPDDEQIKKLEYLDLIVKETLRRNSILSNIRRCLSEPVQLGAHTLPKGAVVSVDTWAIHYDPNNFPEPEKFIPERFADDKSGNAKGVSPFAFTSFSNGSRQCMGMRFSLIEQRVAIALLLLRFEWALPADSSFWHSTPSAPAGLISPAGLVVDIKPRH</sequence>